<reference evidence="1 2" key="1">
    <citation type="submission" date="2021-12" db="EMBL/GenBank/DDBJ databases">
        <title>Discovery of the Pendulisporaceae a myxobacterial family with distinct sporulation behavior and unique specialized metabolism.</title>
        <authorList>
            <person name="Garcia R."/>
            <person name="Popoff A."/>
            <person name="Bader C.D."/>
            <person name="Loehr J."/>
            <person name="Walesch S."/>
            <person name="Walt C."/>
            <person name="Boldt J."/>
            <person name="Bunk B."/>
            <person name="Haeckl F.J.F.P.J."/>
            <person name="Gunesch A.P."/>
            <person name="Birkelbach J."/>
            <person name="Nuebel U."/>
            <person name="Pietschmann T."/>
            <person name="Bach T."/>
            <person name="Mueller R."/>
        </authorList>
    </citation>
    <scope>NUCLEOTIDE SEQUENCE [LARGE SCALE GENOMIC DNA]</scope>
    <source>
        <strain evidence="1 2">MSr12523</strain>
    </source>
</reference>
<gene>
    <name evidence="1" type="ORF">LZC95_10210</name>
</gene>
<sequence>MAWTVTLRYVPEHDFVLTTYDDVILRDQRDATRWRREVSAQFRQIGRVPVDVIIDLRGLVVKPSGARAYGENRAIIIKEFCRRTYRFGGDLNTRTSVYTSAVLNGAQANVYPTYDDALRALLQDREREAKGEHPPSLVPKPGRS</sequence>
<accession>A0ABZ2KI07</accession>
<dbReference type="Proteomes" id="UP001379533">
    <property type="component" value="Chromosome"/>
</dbReference>
<name>A0ABZ2KI07_9BACT</name>
<organism evidence="1 2">
    <name type="scientific">Pendulispora brunnea</name>
    <dbReference type="NCBI Taxonomy" id="2905690"/>
    <lineage>
        <taxon>Bacteria</taxon>
        <taxon>Pseudomonadati</taxon>
        <taxon>Myxococcota</taxon>
        <taxon>Myxococcia</taxon>
        <taxon>Myxococcales</taxon>
        <taxon>Sorangiineae</taxon>
        <taxon>Pendulisporaceae</taxon>
        <taxon>Pendulispora</taxon>
    </lineage>
</organism>
<dbReference type="RefSeq" id="WP_394847822.1">
    <property type="nucleotide sequence ID" value="NZ_CP089982.1"/>
</dbReference>
<keyword evidence="2" id="KW-1185">Reference proteome</keyword>
<protein>
    <submittedName>
        <fullName evidence="1">Uncharacterized protein</fullName>
    </submittedName>
</protein>
<evidence type="ECO:0000313" key="2">
    <source>
        <dbReference type="Proteomes" id="UP001379533"/>
    </source>
</evidence>
<evidence type="ECO:0000313" key="1">
    <source>
        <dbReference type="EMBL" id="WXA97207.1"/>
    </source>
</evidence>
<proteinExistence type="predicted"/>
<dbReference type="EMBL" id="CP089982">
    <property type="protein sequence ID" value="WXA97207.1"/>
    <property type="molecule type" value="Genomic_DNA"/>
</dbReference>